<keyword evidence="2" id="KW-0547">Nucleotide-binding</keyword>
<dbReference type="GO" id="GO:0006260">
    <property type="term" value="P:DNA replication"/>
    <property type="evidence" value="ECO:0007669"/>
    <property type="project" value="TreeGrafter"/>
</dbReference>
<evidence type="ECO:0000259" key="1">
    <source>
        <dbReference type="SMART" id="SM00382"/>
    </source>
</evidence>
<accession>A0AAP3GVJ0</accession>
<gene>
    <name evidence="2" type="ORF">L2422_02165</name>
</gene>
<sequence>MESVANLLAVVEVDEICPKHNCKLATIAGRDVKPVCPKCELEKLLAEKKTFDQKITAELSKRWLRRDSLVDDEDTFKCSFDNFKHEPGTQEDRVYQLCHKIAGQYYQYPEAKFNTLLVGTAGTGKSHLAMSMLKAVNDHSKGQKCLFINTASLFQKIRNSFNDPSEYWTEERAVSKIVAADLVVLDDFGTESNMREKDEMSEASQFVQRVLYSIFNSQKRIIITSNLSIDKFKSGYNQKLFSRLTRGAKGHVVDFTQLKDKRSEWQNLMK</sequence>
<dbReference type="PANTHER" id="PTHR30050">
    <property type="entry name" value="CHROMOSOMAL REPLICATION INITIATOR PROTEIN DNAA"/>
    <property type="match status" value="1"/>
</dbReference>
<dbReference type="RefSeq" id="WP_015995119.1">
    <property type="nucleotide sequence ID" value="NZ_JAAVSE010000001.1"/>
</dbReference>
<dbReference type="InterPro" id="IPR003593">
    <property type="entry name" value="AAA+_ATPase"/>
</dbReference>
<name>A0AAP3GVJ0_9LACO</name>
<protein>
    <submittedName>
        <fullName evidence="2">ATP-binding protein</fullName>
    </submittedName>
</protein>
<evidence type="ECO:0000313" key="2">
    <source>
        <dbReference type="EMBL" id="MCZ3844331.1"/>
    </source>
</evidence>
<dbReference type="SMART" id="SM00382">
    <property type="entry name" value="AAA"/>
    <property type="match status" value="1"/>
</dbReference>
<reference evidence="2" key="1">
    <citation type="submission" date="2022-01" db="EMBL/GenBank/DDBJ databases">
        <title>VMRC isolate genome collection.</title>
        <authorList>
            <person name="France M."/>
            <person name="Rutt L."/>
            <person name="Humphrys M."/>
            <person name="Ravel J."/>
        </authorList>
    </citation>
    <scope>NUCLEOTIDE SEQUENCE</scope>
    <source>
        <strain evidence="2">C0127B5</strain>
    </source>
</reference>
<dbReference type="AlphaFoldDB" id="A0AAP3GVJ0"/>
<dbReference type="InterPro" id="IPR002611">
    <property type="entry name" value="IstB_ATP-bd"/>
</dbReference>
<dbReference type="InterPro" id="IPR027417">
    <property type="entry name" value="P-loop_NTPase"/>
</dbReference>
<dbReference type="CDD" id="cd00009">
    <property type="entry name" value="AAA"/>
    <property type="match status" value="1"/>
</dbReference>
<proteinExistence type="predicted"/>
<dbReference type="EMBL" id="JAKHLF010000002">
    <property type="protein sequence ID" value="MCZ3844331.1"/>
    <property type="molecule type" value="Genomic_DNA"/>
</dbReference>
<dbReference type="GO" id="GO:0005524">
    <property type="term" value="F:ATP binding"/>
    <property type="evidence" value="ECO:0007669"/>
    <property type="project" value="UniProtKB-KW"/>
</dbReference>
<comment type="caution">
    <text evidence="2">The sequence shown here is derived from an EMBL/GenBank/DDBJ whole genome shotgun (WGS) entry which is preliminary data.</text>
</comment>
<dbReference type="SUPFAM" id="SSF52540">
    <property type="entry name" value="P-loop containing nucleoside triphosphate hydrolases"/>
    <property type="match status" value="1"/>
</dbReference>
<dbReference type="PANTHER" id="PTHR30050:SF4">
    <property type="entry name" value="ATP-BINDING PROTEIN RV3427C IN INSERTION SEQUENCE-RELATED"/>
    <property type="match status" value="1"/>
</dbReference>
<dbReference type="Proteomes" id="UP001213015">
    <property type="component" value="Unassembled WGS sequence"/>
</dbReference>
<keyword evidence="2" id="KW-0067">ATP-binding</keyword>
<organism evidence="2 3">
    <name type="scientific">Lactobacillus mulieris</name>
    <dbReference type="NCBI Taxonomy" id="2508708"/>
    <lineage>
        <taxon>Bacteria</taxon>
        <taxon>Bacillati</taxon>
        <taxon>Bacillota</taxon>
        <taxon>Bacilli</taxon>
        <taxon>Lactobacillales</taxon>
        <taxon>Lactobacillaceae</taxon>
        <taxon>Lactobacillus</taxon>
    </lineage>
</organism>
<dbReference type="Gene3D" id="3.40.50.300">
    <property type="entry name" value="P-loop containing nucleotide triphosphate hydrolases"/>
    <property type="match status" value="1"/>
</dbReference>
<feature type="domain" description="AAA+ ATPase" evidence="1">
    <location>
        <begin position="111"/>
        <end position="259"/>
    </location>
</feature>
<dbReference type="Pfam" id="PF01695">
    <property type="entry name" value="IstB_IS21"/>
    <property type="match status" value="1"/>
</dbReference>
<evidence type="ECO:0000313" key="3">
    <source>
        <dbReference type="Proteomes" id="UP001213015"/>
    </source>
</evidence>